<feature type="domain" description="Phosphoadenosine phosphosulphate reductase" evidence="1">
    <location>
        <begin position="23"/>
        <end position="211"/>
    </location>
</feature>
<dbReference type="EMBL" id="JAVDQK010000004">
    <property type="protein sequence ID" value="MDR6218280.1"/>
    <property type="molecule type" value="Genomic_DNA"/>
</dbReference>
<dbReference type="Gene3D" id="3.40.50.620">
    <property type="entry name" value="HUPs"/>
    <property type="match status" value="1"/>
</dbReference>
<accession>A0AAE3XAP5</accession>
<dbReference type="Pfam" id="PF01507">
    <property type="entry name" value="PAPS_reduct"/>
    <property type="match status" value="1"/>
</dbReference>
<name>A0AAE3XAP5_9DEIO</name>
<sequence length="274" mass="30512">MTITPLSHHDELVALIREGALVVANHSGGKDSQALLERMLPLVPPGQLAVVHAPLGEVEWPGASELARNHAAAHGLPFIEARAGKTFFEMVERRFETRPEVPSFPSAAFRQCTSDLKVSPITREVRKYADAHGFTTIIDCTGIRAEESKRRAKVDPFYLERRLCTKGRRWYKAAPLFLLGEEEVFSVIAASGFERHVAYDLGNDRLSCMFCIMGCKGDLRNAAQFNPLLYAKYVELEHRTGYTMHQSRASLEELTGLQADLSLLGEPSGQMRVT</sequence>
<proteinExistence type="predicted"/>
<evidence type="ECO:0000259" key="1">
    <source>
        <dbReference type="Pfam" id="PF01507"/>
    </source>
</evidence>
<dbReference type="AlphaFoldDB" id="A0AAE3XAP5"/>
<dbReference type="PANTHER" id="PTHR43196:SF2">
    <property type="entry name" value="PHOSPHOADENOSINE PHOSPHOSULFATE REDUCTASE"/>
    <property type="match status" value="1"/>
</dbReference>
<dbReference type="PANTHER" id="PTHR43196">
    <property type="entry name" value="SULFATE ADENYLYLTRANSFERASE SUBUNIT 2"/>
    <property type="match status" value="1"/>
</dbReference>
<dbReference type="RefSeq" id="WP_309854620.1">
    <property type="nucleotide sequence ID" value="NZ_JAVDQJ010000005.1"/>
</dbReference>
<reference evidence="2" key="1">
    <citation type="submission" date="2023-07" db="EMBL/GenBank/DDBJ databases">
        <title>Sorghum-associated microbial communities from plants grown in Nebraska, USA.</title>
        <authorList>
            <person name="Schachtman D."/>
        </authorList>
    </citation>
    <scope>NUCLEOTIDE SEQUENCE</scope>
    <source>
        <strain evidence="2">BE330</strain>
    </source>
</reference>
<evidence type="ECO:0000313" key="3">
    <source>
        <dbReference type="Proteomes" id="UP001185331"/>
    </source>
</evidence>
<evidence type="ECO:0000313" key="2">
    <source>
        <dbReference type="EMBL" id="MDR6218280.1"/>
    </source>
</evidence>
<comment type="caution">
    <text evidence="2">The sequence shown here is derived from an EMBL/GenBank/DDBJ whole genome shotgun (WGS) entry which is preliminary data.</text>
</comment>
<organism evidence="2 3">
    <name type="scientific">Deinococcus soli</name>
    <name type="common">ex Cha et al. 2016</name>
    <dbReference type="NCBI Taxonomy" id="1309411"/>
    <lineage>
        <taxon>Bacteria</taxon>
        <taxon>Thermotogati</taxon>
        <taxon>Deinococcota</taxon>
        <taxon>Deinococci</taxon>
        <taxon>Deinococcales</taxon>
        <taxon>Deinococcaceae</taxon>
        <taxon>Deinococcus</taxon>
    </lineage>
</organism>
<dbReference type="Proteomes" id="UP001185331">
    <property type="component" value="Unassembled WGS sequence"/>
</dbReference>
<dbReference type="SUPFAM" id="SSF52402">
    <property type="entry name" value="Adenine nucleotide alpha hydrolases-like"/>
    <property type="match status" value="1"/>
</dbReference>
<protein>
    <submittedName>
        <fullName evidence="2">3'-phosphoadenosine 5'-phosphosulfate sulfotransferase (PAPS reductase)/FAD synthetase</fullName>
    </submittedName>
</protein>
<dbReference type="GO" id="GO:0003824">
    <property type="term" value="F:catalytic activity"/>
    <property type="evidence" value="ECO:0007669"/>
    <property type="project" value="InterPro"/>
</dbReference>
<dbReference type="InterPro" id="IPR002500">
    <property type="entry name" value="PAPS_reduct_dom"/>
</dbReference>
<dbReference type="InterPro" id="IPR014729">
    <property type="entry name" value="Rossmann-like_a/b/a_fold"/>
</dbReference>
<dbReference type="InterPro" id="IPR050128">
    <property type="entry name" value="Sulfate_adenylyltrnsfr_sub2"/>
</dbReference>
<gene>
    <name evidence="2" type="ORF">J2Y00_001843</name>
</gene>